<evidence type="ECO:0000256" key="1">
    <source>
        <dbReference type="ARBA" id="ARBA00022801"/>
    </source>
</evidence>
<dbReference type="InterPro" id="IPR051056">
    <property type="entry name" value="Glycosyl_Hydrolase_73"/>
</dbReference>
<dbReference type="Proteomes" id="UP000531659">
    <property type="component" value="Unassembled WGS sequence"/>
</dbReference>
<dbReference type="RefSeq" id="WP_171299285.1">
    <property type="nucleotide sequence ID" value="NZ_CP087102.1"/>
</dbReference>
<dbReference type="EMBL" id="JABEYB010000035">
    <property type="protein sequence ID" value="NNU78756.1"/>
    <property type="molecule type" value="Genomic_DNA"/>
</dbReference>
<reference evidence="3 4" key="1">
    <citation type="submission" date="2020-05" db="EMBL/GenBank/DDBJ databases">
        <title>Complete genome of Clostridium estertheticum subspecies estertheticum, isolated from Vacuum packed lamb meat from New Zealand imported to Switzerland.</title>
        <authorList>
            <person name="Wambui J."/>
            <person name="Stevens M.J.A."/>
            <person name="Stephan R."/>
        </authorList>
    </citation>
    <scope>NUCLEOTIDE SEQUENCE [LARGE SCALE GENOMIC DNA]</scope>
    <source>
        <strain evidence="3 4">CEST001</strain>
    </source>
</reference>
<proteinExistence type="predicted"/>
<evidence type="ECO:0000313" key="3">
    <source>
        <dbReference type="EMBL" id="NNU78756.1"/>
    </source>
</evidence>
<name>A0A7Y3T0H4_9CLOT</name>
<keyword evidence="1" id="KW-0378">Hydrolase</keyword>
<protein>
    <recommendedName>
        <fullName evidence="2">Mannosyl-glycoprotein endo-beta-N-acetylglucosamidase-like domain-containing protein</fullName>
    </recommendedName>
</protein>
<organism evidence="3 4">
    <name type="scientific">Clostridium estertheticum</name>
    <dbReference type="NCBI Taxonomy" id="238834"/>
    <lineage>
        <taxon>Bacteria</taxon>
        <taxon>Bacillati</taxon>
        <taxon>Bacillota</taxon>
        <taxon>Clostridia</taxon>
        <taxon>Eubacteriales</taxon>
        <taxon>Clostridiaceae</taxon>
        <taxon>Clostridium</taxon>
    </lineage>
</organism>
<comment type="caution">
    <text evidence="3">The sequence shown here is derived from an EMBL/GenBank/DDBJ whole genome shotgun (WGS) entry which is preliminary data.</text>
</comment>
<dbReference type="SMART" id="SM00047">
    <property type="entry name" value="LYZ2"/>
    <property type="match status" value="1"/>
</dbReference>
<dbReference type="InterPro" id="IPR036365">
    <property type="entry name" value="PGBD-like_sf"/>
</dbReference>
<dbReference type="Pfam" id="PF01471">
    <property type="entry name" value="PG_binding_1"/>
    <property type="match status" value="2"/>
</dbReference>
<feature type="domain" description="Mannosyl-glycoprotein endo-beta-N-acetylglucosamidase-like" evidence="2">
    <location>
        <begin position="4"/>
        <end position="146"/>
    </location>
</feature>
<dbReference type="InterPro" id="IPR036366">
    <property type="entry name" value="PGBDSf"/>
</dbReference>
<dbReference type="SUPFAM" id="SSF47090">
    <property type="entry name" value="PGBD-like"/>
    <property type="match status" value="2"/>
</dbReference>
<gene>
    <name evidence="3" type="ORF">HLQ16_23035</name>
</gene>
<dbReference type="PANTHER" id="PTHR33308:SF10">
    <property type="entry name" value="EXO-GLUCOSAMINIDASE LYTG"/>
    <property type="match status" value="1"/>
</dbReference>
<dbReference type="Pfam" id="PF01832">
    <property type="entry name" value="Glucosaminidase"/>
    <property type="match status" value="1"/>
</dbReference>
<dbReference type="InterPro" id="IPR002477">
    <property type="entry name" value="Peptidoglycan-bd-like"/>
</dbReference>
<dbReference type="Gene3D" id="1.10.101.10">
    <property type="entry name" value="PGBD-like superfamily/PGBD"/>
    <property type="match status" value="2"/>
</dbReference>
<dbReference type="InterPro" id="IPR002901">
    <property type="entry name" value="MGlyc_endo_b_GlcNAc-like_dom"/>
</dbReference>
<evidence type="ECO:0000313" key="4">
    <source>
        <dbReference type="Proteomes" id="UP000531659"/>
    </source>
</evidence>
<evidence type="ECO:0000259" key="2">
    <source>
        <dbReference type="SMART" id="SM00047"/>
    </source>
</evidence>
<dbReference type="PANTHER" id="PTHR33308">
    <property type="entry name" value="PEPTIDOGLYCAN HYDROLASE FLGJ"/>
    <property type="match status" value="1"/>
</dbReference>
<dbReference type="AlphaFoldDB" id="A0A7Y3T0H4"/>
<dbReference type="Gene3D" id="1.10.530.10">
    <property type="match status" value="1"/>
</dbReference>
<accession>A0A7Y3T0H4</accession>
<dbReference type="GO" id="GO:0004040">
    <property type="term" value="F:amidase activity"/>
    <property type="evidence" value="ECO:0007669"/>
    <property type="project" value="InterPro"/>
</dbReference>
<sequence length="287" mass="32401">MDKTQIIERLIPGALLSYEKYNILPSLTIAQAILETGWLQYVKGNNIFGIKWTEGCGYEVQEFNTHEFINGVNTPMVCRFRKYDTLEDSIMDHGKLLSFTRYKSVITSKNYKDACQNVYNSGYCTDKEYPEKLIAIIEQNKLYLYDCAPRSEITKNTSDEDIKYLQKCLNSMKIRDVNNNVLVVDGASGPLTIGTIKKLQQILNLSIDGICGPQVLSGVKTIMEKPLCSINSSGDKTAIRYIQWRTGSATDGIYGNETIRLVKEYQRNNKLVIDGIVGNGTWQSLLS</sequence>